<dbReference type="GO" id="GO:0003677">
    <property type="term" value="F:DNA binding"/>
    <property type="evidence" value="ECO:0007669"/>
    <property type="project" value="UniProtKB-KW"/>
</dbReference>
<dbReference type="EMBL" id="CAJNNV010000149">
    <property type="protein sequence ID" value="CAE8581635.1"/>
    <property type="molecule type" value="Genomic_DNA"/>
</dbReference>
<dbReference type="InterPro" id="IPR010998">
    <property type="entry name" value="Integrase_recombinase_N"/>
</dbReference>
<dbReference type="Gene3D" id="1.10.150.130">
    <property type="match status" value="1"/>
</dbReference>
<dbReference type="InterPro" id="IPR000477">
    <property type="entry name" value="RT_dom"/>
</dbReference>
<evidence type="ECO:0000256" key="2">
    <source>
        <dbReference type="SAM" id="MobiDB-lite"/>
    </source>
</evidence>
<feature type="domain" description="RNase H type-1" evidence="4">
    <location>
        <begin position="1327"/>
        <end position="1486"/>
    </location>
</feature>
<feature type="region of interest" description="Disordered" evidence="2">
    <location>
        <begin position="28"/>
        <end position="66"/>
    </location>
</feature>
<dbReference type="SUPFAM" id="SSF53098">
    <property type="entry name" value="Ribonuclease H-like"/>
    <property type="match status" value="1"/>
</dbReference>
<dbReference type="Gene3D" id="3.30.420.10">
    <property type="entry name" value="Ribonuclease H-like superfamily/Ribonuclease H"/>
    <property type="match status" value="1"/>
</dbReference>
<protein>
    <submittedName>
        <fullName evidence="5">Uncharacterized protein</fullName>
    </submittedName>
</protein>
<evidence type="ECO:0000313" key="6">
    <source>
        <dbReference type="Proteomes" id="UP000654075"/>
    </source>
</evidence>
<feature type="domain" description="Reverse transcriptase" evidence="3">
    <location>
        <begin position="715"/>
        <end position="1007"/>
    </location>
</feature>
<dbReference type="PANTHER" id="PTHR19446">
    <property type="entry name" value="REVERSE TRANSCRIPTASES"/>
    <property type="match status" value="1"/>
</dbReference>
<keyword evidence="1" id="KW-0238">DNA-binding</keyword>
<dbReference type="GO" id="GO:0004523">
    <property type="term" value="F:RNA-DNA hybrid ribonuclease activity"/>
    <property type="evidence" value="ECO:0007669"/>
    <property type="project" value="InterPro"/>
</dbReference>
<evidence type="ECO:0000259" key="4">
    <source>
        <dbReference type="PROSITE" id="PS50879"/>
    </source>
</evidence>
<feature type="compositionally biased region" description="Low complexity" evidence="2">
    <location>
        <begin position="91"/>
        <end position="110"/>
    </location>
</feature>
<reference evidence="5" key="1">
    <citation type="submission" date="2021-02" db="EMBL/GenBank/DDBJ databases">
        <authorList>
            <person name="Dougan E. K."/>
            <person name="Rhodes N."/>
            <person name="Thang M."/>
            <person name="Chan C."/>
        </authorList>
    </citation>
    <scope>NUCLEOTIDE SEQUENCE</scope>
</reference>
<feature type="compositionally biased region" description="Basic and acidic residues" evidence="2">
    <location>
        <begin position="41"/>
        <end position="50"/>
    </location>
</feature>
<dbReference type="Pfam" id="PF00078">
    <property type="entry name" value="RVT_1"/>
    <property type="match status" value="1"/>
</dbReference>
<gene>
    <name evidence="5" type="ORF">PGLA1383_LOCUS650</name>
</gene>
<organism evidence="5 6">
    <name type="scientific">Polarella glacialis</name>
    <name type="common">Dinoflagellate</name>
    <dbReference type="NCBI Taxonomy" id="89957"/>
    <lineage>
        <taxon>Eukaryota</taxon>
        <taxon>Sar</taxon>
        <taxon>Alveolata</taxon>
        <taxon>Dinophyceae</taxon>
        <taxon>Suessiales</taxon>
        <taxon>Suessiaceae</taxon>
        <taxon>Polarella</taxon>
    </lineage>
</organism>
<feature type="region of interest" description="Disordered" evidence="2">
    <location>
        <begin position="2445"/>
        <end position="2474"/>
    </location>
</feature>
<feature type="compositionally biased region" description="Acidic residues" evidence="2">
    <location>
        <begin position="2451"/>
        <end position="2467"/>
    </location>
</feature>
<dbReference type="SUPFAM" id="SSF47823">
    <property type="entry name" value="lambda integrase-like, N-terminal domain"/>
    <property type="match status" value="1"/>
</dbReference>
<evidence type="ECO:0000259" key="3">
    <source>
        <dbReference type="PROSITE" id="PS50878"/>
    </source>
</evidence>
<dbReference type="PROSITE" id="PS50878">
    <property type="entry name" value="RT_POL"/>
    <property type="match status" value="1"/>
</dbReference>
<dbReference type="InterPro" id="IPR002156">
    <property type="entry name" value="RNaseH_domain"/>
</dbReference>
<dbReference type="OrthoDB" id="245563at2759"/>
<accession>A0A813D151</accession>
<dbReference type="Proteomes" id="UP000654075">
    <property type="component" value="Unassembled WGS sequence"/>
</dbReference>
<name>A0A813D151_POLGL</name>
<dbReference type="CDD" id="cd09280">
    <property type="entry name" value="RNase_HI_eukaryote_like"/>
    <property type="match status" value="1"/>
</dbReference>
<evidence type="ECO:0000313" key="5">
    <source>
        <dbReference type="EMBL" id="CAE8581635.1"/>
    </source>
</evidence>
<sequence>MNQDWWQTAIYERRCGSHNPLGTSIKYIDPEKACDGYPPDTPDHRAEQASKHSRRSSGAEDHEAETAGCSAYCTGCERCKGPEWTDAAAETTSMPRSNTRTSNTSRTRPTAAPKARPIPAQEPDKKDSSKIVPNPTSWPQPRWAPIEPSQTMLDIALRTNWRDFADAESSIAGRPALDRGAKLVAWTWCCPGIVLFTSGCSSPWPRLDVYRAGVVPQLLETVEFARRCVASLPSGGRLPVVLHVPFASTSFAALAPIVQSERGLSAPEALSRCSGYSSAHRRLRRNHTRSVKATFLDEAVELLQPYRFALVFETWRTSWFQGTPNLGWYDRGVNRIDAALCNSVAVSAVSSFEILEDTGMPTHRPIVMSVCLPLYSQHVQRVVRPRAFPISEWRKCPEEDEVEMAIDIMLASWAKWSNATEGFDVEKLWKIWCHDAEAYLLQRSGPDLLQQQAGSSQSFCGSGAFSQPKPCRAAALQSLEHAGALTVNLRRCLRLARRCEELVRQLARLSELGAGCGPTELTQLWAHIRREGCALLPTDSALRLVLAQHTVGGDEAVVLSKGMTEFTRCLLTQQRSSRIAAWTEWLRDSWAKGGRNVYAWCRDAEAPPSQALQKEDGTFTADVAEMDELLQSAWEPVFRQYADLPEPAWEPFFQRFGRYVRHHPMTINDLTGKRLQEVLRRMRSGQACGMEGWRVSELKALPLPLLDRLAEFFVWVERSGTWPRSLERALITLIPKGDSARPADMRPISVMSAIYRLWAEARLQDVKVWQEMWVSDCQHGYRPKHGIEDVYWSLALRIEDAILRGVPLVGVSFDYSKCFDRIPSGILLRLVRELGIDERISLPVQAMYANLRRRFRINQVVGQEFAATNGILQGCPLSVVFLNALVSIWSKAVAEEVPDSVPDAFADDTGATASTRRSVQQVVAITEEFSELTGQTPNTSKSFSYSTSERRVRKLNLKSGPLPVVTSWRSVGAQLCTKRGRQTGTYVVKVKDAIVIAERIRWLPLPLEARASLASSLVVAKGTFGCSVSPIPQNQKNKLRAAAMSCVWGNKRGRRCAEIVLTLFAPGHRCDPIQASIYQTLLMMRRMLVRRPDLQHLLKRVWARQCGINLAATGPVHCICAAAEELGWNWSGPYSFVVETGVAIYPLSCSSEEWEHIVRESARKAAWRRAAMRRADMNGIQFGIEREAATALLSSSRLTPLDKGALRSILAGAVWTQDRLYRASLVSSPTCPYCDALVAEDHRHMWWSCAAWAHLRIEHCGDLLHEVSAWPECLAVCGLLPAGFCSPPAAVPLFIDLTIEDDTNAPAEIVAAAVGLNSSHPVAEICHDHRIVIYTDGACRGNQTRAIRRAGVGVFWGIGHRFNISEPLNGAQQTNQRAELFAVIRAVETDDRRLEIRTDSKYVYDGCRANMARWKANEWQIGRRAVSNMDLWQRLDALIVARQPDDICVLKVKGHAKARDILSGATTAQDKAGNDAADELAVAGAAMHAISPEGRRSALQAIPTWEGMSGSGRTNARMLSSEFGSASVTAYPVGRQSGFFCHSPVPAVKKSGGNAVRVLGLDWTEPARRPAKMVPGGHERPCVALSMLFAYSGFPDSLKQMRPYVADSSGRKRLPQIAIMGLLVSFATGTSFGGRVGPYLAPSWSAEFGCRVGTICPQSHGFYFHDRPHSRNRQTWTLPFGLFRPGVVAHTDTLNRGSWHNMTIGQASDAVCKPFPQAHHFDLMSGWSPSGAHSTANLLIGFKRNTSLRFKNVLVGALSEETFAQTTACASNDPTPPCRGWREQAACGLPGRNMPWYNALIPDDWNLSLIQEQQAKAMWVALENVGLVGEKLATQKRAEDIRIILRQLLEATHVYQEWFHEAMIEHWVMLAQAHVARDQRLLEGGRTPSALSLNEIIYVLNRTKRPLEVRSASTSFLVPLRGLKVVSHKRGKLGSAEEESQARLTRENQELKKWTEQLIQVLTDLEAPALLHVDLCMNPTRALEEISGRARASTIKRYVRTWQCFARWLFAAKGRSLPIGSTDIVDYIHRRSDEPCGPSIPLSIVSAISWIEKIAQLAQDRRWANDQAVENASTKATERLSTDAPMIRRAPRFYILIMELLEDYVVNVDKKPYLRGIAWLKLVKMWGCMRYDCQLHMAPHEIRFFEGRLTVILRRTKTSGANRRVRELPVHVSQHAYLFNPDWLKTGFDIWKEIADFKRDYFLPRSSADGRTAIPKLATYDDAAAASAELLRDLEGIPGWMSEFYTEHSERNLLPSVLTILGEEKANRDMLGRWRPEGSDIYARTYNVAVANMQKKFAVAATSKLRYDDLSECDIGFEAATWLCARRGRNIDDAHTIVEEIAVFMRSPPSRVRPDSGNPRSPPKEPPPLEESDEEEDREVPGWSTENPTTRPQGYLIVKEGRRGRARLHNTTKCWMARSRIMNDSEWYESMPAGDKYLEVCKLCWPGGHEGDEDEAASDTSSSEDTESQSQGDF</sequence>
<proteinExistence type="predicted"/>
<feature type="region of interest" description="Disordered" evidence="2">
    <location>
        <begin position="2348"/>
        <end position="2396"/>
    </location>
</feature>
<keyword evidence="6" id="KW-1185">Reference proteome</keyword>
<dbReference type="InterPro" id="IPR036397">
    <property type="entry name" value="RNaseH_sf"/>
</dbReference>
<feature type="compositionally biased region" description="Acidic residues" evidence="2">
    <location>
        <begin position="2368"/>
        <end position="2378"/>
    </location>
</feature>
<evidence type="ECO:0000256" key="1">
    <source>
        <dbReference type="ARBA" id="ARBA00023125"/>
    </source>
</evidence>
<comment type="caution">
    <text evidence="5">The sequence shown here is derived from an EMBL/GenBank/DDBJ whole genome shotgun (WGS) entry which is preliminary data.</text>
</comment>
<dbReference type="InterPro" id="IPR012337">
    <property type="entry name" value="RNaseH-like_sf"/>
</dbReference>
<dbReference type="PROSITE" id="PS50879">
    <property type="entry name" value="RNASE_H_1"/>
    <property type="match status" value="1"/>
</dbReference>
<dbReference type="Pfam" id="PF00075">
    <property type="entry name" value="RNase_H"/>
    <property type="match status" value="1"/>
</dbReference>
<feature type="region of interest" description="Disordered" evidence="2">
    <location>
        <begin position="87"/>
        <end position="145"/>
    </location>
</feature>